<dbReference type="InterPro" id="IPR007150">
    <property type="entry name" value="HUS1/Mec3"/>
</dbReference>
<dbReference type="GO" id="GO:0030896">
    <property type="term" value="C:checkpoint clamp complex"/>
    <property type="evidence" value="ECO:0007669"/>
    <property type="project" value="InterPro"/>
</dbReference>
<evidence type="ECO:0000256" key="1">
    <source>
        <dbReference type="ARBA" id="ARBA00004123"/>
    </source>
</evidence>
<accession>A0A8J2T7M0</accession>
<keyword evidence="5" id="KW-1185">Reference proteome</keyword>
<evidence type="ECO:0000313" key="5">
    <source>
        <dbReference type="Proteomes" id="UP000019375"/>
    </source>
</evidence>
<feature type="compositionally biased region" description="Polar residues" evidence="3">
    <location>
        <begin position="288"/>
        <end position="308"/>
    </location>
</feature>
<name>A0A8J2T7M0_ZYGB2</name>
<dbReference type="GO" id="GO:0044778">
    <property type="term" value="P:meiotic DNA integrity checkpoint signaling"/>
    <property type="evidence" value="ECO:0007669"/>
    <property type="project" value="TreeGrafter"/>
</dbReference>
<dbReference type="Gene3D" id="3.70.10.10">
    <property type="match status" value="1"/>
</dbReference>
<dbReference type="GO" id="GO:0035861">
    <property type="term" value="C:site of double-strand break"/>
    <property type="evidence" value="ECO:0007669"/>
    <property type="project" value="TreeGrafter"/>
</dbReference>
<dbReference type="AlphaFoldDB" id="A0A8J2T7M0"/>
<evidence type="ECO:0000256" key="2">
    <source>
        <dbReference type="ARBA" id="ARBA00023242"/>
    </source>
</evidence>
<feature type="region of interest" description="Disordered" evidence="3">
    <location>
        <begin position="288"/>
        <end position="319"/>
    </location>
</feature>
<dbReference type="PANTHER" id="PTHR12900">
    <property type="entry name" value="MITOTIC AND DNA DAMAGE CHECKPOINT PROTEIN HUS1"/>
    <property type="match status" value="1"/>
</dbReference>
<dbReference type="Pfam" id="PF04005">
    <property type="entry name" value="Hus1"/>
    <property type="match status" value="1"/>
</dbReference>
<dbReference type="GO" id="GO:0033314">
    <property type="term" value="P:mitotic DNA replication checkpoint signaling"/>
    <property type="evidence" value="ECO:0007669"/>
    <property type="project" value="TreeGrafter"/>
</dbReference>
<dbReference type="GO" id="GO:0031573">
    <property type="term" value="P:mitotic intra-S DNA damage checkpoint signaling"/>
    <property type="evidence" value="ECO:0007669"/>
    <property type="project" value="TreeGrafter"/>
</dbReference>
<dbReference type="EMBL" id="HG316458">
    <property type="protein sequence ID" value="CDF89791.1"/>
    <property type="molecule type" value="Genomic_DNA"/>
</dbReference>
<reference evidence="5" key="1">
    <citation type="journal article" date="2013" name="Genome Announc.">
        <title>Genome sequence of the food spoilage yeast Zygosaccharomyces bailii CLIB 213(T).</title>
        <authorList>
            <person name="Galeote V."/>
            <person name="Bigey F."/>
            <person name="Devillers H."/>
            <person name="Neuveglise C."/>
            <person name="Dequin S."/>
        </authorList>
    </citation>
    <scope>NUCLEOTIDE SEQUENCE [LARGE SCALE GENOMIC DNA]</scope>
    <source>
        <strain evidence="5">CLIB 213 / ATCC 58445 / CBS 680 / CCRC 21525 / NBRC 1098 / NCYC 1416 / NRRL Y-2227</strain>
    </source>
</reference>
<comment type="subcellular location">
    <subcellularLocation>
        <location evidence="1">Nucleus</location>
    </subcellularLocation>
</comment>
<dbReference type="Proteomes" id="UP000019375">
    <property type="component" value="Unassembled WGS sequence"/>
</dbReference>
<keyword evidence="2" id="KW-0539">Nucleus</keyword>
<dbReference type="PANTHER" id="PTHR12900:SF0">
    <property type="entry name" value="CHECKPOINT PROTEIN"/>
    <property type="match status" value="1"/>
</dbReference>
<sequence>MKIKLIINGCENPEDYKLLKTTISTVASLRKTAVLRFNSERLVIISTPKSASNSSSTILHGDSGQLWCTIPQDVFKQYTVLSVRDSNAITMEYNCDTLLSVFKRYDKIMNQGSFSDMTIKLQAMPEWNSNIATSNGSASTGAKPNPIVALGITFGEILHTAGEEDGVGQSEGRIADGFGSCKTITHSFKVPVKLMFKAQDARIQEPMVNYTQLMMYRLPPYSGEFGAGFSSFIKRVERYTNVNHIRLSATKKRDALDSESHQLKIRVNDLDWQLEICWNGPLDAVIQQNAPSQSSENSKVPEPLNNNRASEEEEDDSMRIDESTIMDAKNATSNSLAEEDVQLADVSAIVEQAEKDNAQAHEVMIKCKDWKVCHKLYSAFEEVVLAISHNESCVLHCSLDRGILDESEDIDKPKERGQIIYYMARSKPI</sequence>
<gene>
    <name evidence="4" type="ORF">BN860_01794g</name>
</gene>
<evidence type="ECO:0000256" key="3">
    <source>
        <dbReference type="SAM" id="MobiDB-lite"/>
    </source>
</evidence>
<dbReference type="GO" id="GO:0006289">
    <property type="term" value="P:nucleotide-excision repair"/>
    <property type="evidence" value="ECO:0007669"/>
    <property type="project" value="TreeGrafter"/>
</dbReference>
<protein>
    <submittedName>
        <fullName evidence="4">ZYBA0S05-01794g1_1</fullName>
    </submittedName>
</protein>
<evidence type="ECO:0000313" key="4">
    <source>
        <dbReference type="EMBL" id="CDF89791.1"/>
    </source>
</evidence>
<dbReference type="OrthoDB" id="419537at2759"/>
<proteinExistence type="predicted"/>
<organism evidence="4 5">
    <name type="scientific">Zygosaccharomyces bailii (strain CLIB 213 / ATCC 58445 / CBS 680 / BCRC 21525 / NBRC 1098 / NCYC 1416 / NRRL Y-2227)</name>
    <dbReference type="NCBI Taxonomy" id="1333698"/>
    <lineage>
        <taxon>Eukaryota</taxon>
        <taxon>Fungi</taxon>
        <taxon>Dikarya</taxon>
        <taxon>Ascomycota</taxon>
        <taxon>Saccharomycotina</taxon>
        <taxon>Saccharomycetes</taxon>
        <taxon>Saccharomycetales</taxon>
        <taxon>Saccharomycetaceae</taxon>
        <taxon>Zygosaccharomyces</taxon>
    </lineage>
</organism>
<dbReference type="GO" id="GO:0000724">
    <property type="term" value="P:double-strand break repair via homologous recombination"/>
    <property type="evidence" value="ECO:0007669"/>
    <property type="project" value="TreeGrafter"/>
</dbReference>
<dbReference type="GO" id="GO:0000723">
    <property type="term" value="P:telomere maintenance"/>
    <property type="evidence" value="ECO:0007669"/>
    <property type="project" value="TreeGrafter"/>
</dbReference>